<gene>
    <name evidence="2" type="ORF">HanXRQr2_Chr06g0271041</name>
</gene>
<evidence type="ECO:0000256" key="1">
    <source>
        <dbReference type="SAM" id="MobiDB-lite"/>
    </source>
</evidence>
<dbReference type="EMBL" id="MNCJ02000321">
    <property type="protein sequence ID" value="KAF5803414.1"/>
    <property type="molecule type" value="Genomic_DNA"/>
</dbReference>
<reference evidence="2" key="1">
    <citation type="journal article" date="2017" name="Nature">
        <title>The sunflower genome provides insights into oil metabolism, flowering and Asterid evolution.</title>
        <authorList>
            <person name="Badouin H."/>
            <person name="Gouzy J."/>
            <person name="Grassa C.J."/>
            <person name="Murat F."/>
            <person name="Staton S.E."/>
            <person name="Cottret L."/>
            <person name="Lelandais-Briere C."/>
            <person name="Owens G.L."/>
            <person name="Carrere S."/>
            <person name="Mayjonade B."/>
            <person name="Legrand L."/>
            <person name="Gill N."/>
            <person name="Kane N.C."/>
            <person name="Bowers J.E."/>
            <person name="Hubner S."/>
            <person name="Bellec A."/>
            <person name="Berard A."/>
            <person name="Berges H."/>
            <person name="Blanchet N."/>
            <person name="Boniface M.C."/>
            <person name="Brunel D."/>
            <person name="Catrice O."/>
            <person name="Chaidir N."/>
            <person name="Claudel C."/>
            <person name="Donnadieu C."/>
            <person name="Faraut T."/>
            <person name="Fievet G."/>
            <person name="Helmstetter N."/>
            <person name="King M."/>
            <person name="Knapp S.J."/>
            <person name="Lai Z."/>
            <person name="Le Paslier M.C."/>
            <person name="Lippi Y."/>
            <person name="Lorenzon L."/>
            <person name="Mandel J.R."/>
            <person name="Marage G."/>
            <person name="Marchand G."/>
            <person name="Marquand E."/>
            <person name="Bret-Mestries E."/>
            <person name="Morien E."/>
            <person name="Nambeesan S."/>
            <person name="Nguyen T."/>
            <person name="Pegot-Espagnet P."/>
            <person name="Pouilly N."/>
            <person name="Raftis F."/>
            <person name="Sallet E."/>
            <person name="Schiex T."/>
            <person name="Thomas J."/>
            <person name="Vandecasteele C."/>
            <person name="Vares D."/>
            <person name="Vear F."/>
            <person name="Vautrin S."/>
            <person name="Crespi M."/>
            <person name="Mangin B."/>
            <person name="Burke J.M."/>
            <person name="Salse J."/>
            <person name="Munos S."/>
            <person name="Vincourt P."/>
            <person name="Rieseberg L.H."/>
            <person name="Langlade N.B."/>
        </authorList>
    </citation>
    <scope>NUCLEOTIDE SEQUENCE</scope>
    <source>
        <tissue evidence="2">Leaves</tissue>
    </source>
</reference>
<accession>A0A9K3IV57</accession>
<feature type="compositionally biased region" description="Basic and acidic residues" evidence="1">
    <location>
        <begin position="32"/>
        <end position="44"/>
    </location>
</feature>
<reference evidence="2" key="2">
    <citation type="submission" date="2020-06" db="EMBL/GenBank/DDBJ databases">
        <title>Helianthus annuus Genome sequencing and assembly Release 2.</title>
        <authorList>
            <person name="Gouzy J."/>
            <person name="Langlade N."/>
            <person name="Munos S."/>
        </authorList>
    </citation>
    <scope>NUCLEOTIDE SEQUENCE</scope>
    <source>
        <tissue evidence="2">Leaves</tissue>
    </source>
</reference>
<keyword evidence="3" id="KW-1185">Reference proteome</keyword>
<evidence type="ECO:0000313" key="2">
    <source>
        <dbReference type="EMBL" id="KAF5803414.1"/>
    </source>
</evidence>
<sequence length="95" mass="11484">MRKKKQIHDSLTMYNIWGNGTNLGRTESTSEGIRRQDQTHEEHQFCKKSSSGIIGVKWKAQRSRNLRVLCYDFFYFRVSCIYFNEFLFEILFDRF</sequence>
<protein>
    <submittedName>
        <fullName evidence="2">Uncharacterized protein</fullName>
    </submittedName>
</protein>
<feature type="region of interest" description="Disordered" evidence="1">
    <location>
        <begin position="20"/>
        <end position="44"/>
    </location>
</feature>
<name>A0A9K3IV57_HELAN</name>
<dbReference type="Proteomes" id="UP000215914">
    <property type="component" value="Unassembled WGS sequence"/>
</dbReference>
<dbReference type="AlphaFoldDB" id="A0A9K3IV57"/>
<dbReference type="Gramene" id="mRNA:HanXRQr2_Chr06g0271041">
    <property type="protein sequence ID" value="mRNA:HanXRQr2_Chr06g0271041"/>
    <property type="gene ID" value="HanXRQr2_Chr06g0271041"/>
</dbReference>
<evidence type="ECO:0000313" key="3">
    <source>
        <dbReference type="Proteomes" id="UP000215914"/>
    </source>
</evidence>
<feature type="compositionally biased region" description="Polar residues" evidence="1">
    <location>
        <begin position="20"/>
        <end position="31"/>
    </location>
</feature>
<proteinExistence type="predicted"/>
<organism evidence="2 3">
    <name type="scientific">Helianthus annuus</name>
    <name type="common">Common sunflower</name>
    <dbReference type="NCBI Taxonomy" id="4232"/>
    <lineage>
        <taxon>Eukaryota</taxon>
        <taxon>Viridiplantae</taxon>
        <taxon>Streptophyta</taxon>
        <taxon>Embryophyta</taxon>
        <taxon>Tracheophyta</taxon>
        <taxon>Spermatophyta</taxon>
        <taxon>Magnoliopsida</taxon>
        <taxon>eudicotyledons</taxon>
        <taxon>Gunneridae</taxon>
        <taxon>Pentapetalae</taxon>
        <taxon>asterids</taxon>
        <taxon>campanulids</taxon>
        <taxon>Asterales</taxon>
        <taxon>Asteraceae</taxon>
        <taxon>Asteroideae</taxon>
        <taxon>Heliantheae alliance</taxon>
        <taxon>Heliantheae</taxon>
        <taxon>Helianthus</taxon>
    </lineage>
</organism>
<comment type="caution">
    <text evidence="2">The sequence shown here is derived from an EMBL/GenBank/DDBJ whole genome shotgun (WGS) entry which is preliminary data.</text>
</comment>